<dbReference type="PANTHER" id="PTHR33164">
    <property type="entry name" value="TRANSCRIPTIONAL REGULATOR, MARR FAMILY"/>
    <property type="match status" value="1"/>
</dbReference>
<evidence type="ECO:0000313" key="5">
    <source>
        <dbReference type="EMBL" id="KLU07372.1"/>
    </source>
</evidence>
<gene>
    <name evidence="5" type="ORF">RISK_000450</name>
</gene>
<organism evidence="5 6">
    <name type="scientific">Rhodopirellula islandica</name>
    <dbReference type="NCBI Taxonomy" id="595434"/>
    <lineage>
        <taxon>Bacteria</taxon>
        <taxon>Pseudomonadati</taxon>
        <taxon>Planctomycetota</taxon>
        <taxon>Planctomycetia</taxon>
        <taxon>Pirellulales</taxon>
        <taxon>Pirellulaceae</taxon>
        <taxon>Rhodopirellula</taxon>
    </lineage>
</organism>
<dbReference type="InterPro" id="IPR000835">
    <property type="entry name" value="HTH_MarR-typ"/>
</dbReference>
<dbReference type="AlphaFoldDB" id="A0A0J1BLH4"/>
<dbReference type="PATRIC" id="fig|595434.4.peg.434"/>
<dbReference type="STRING" id="595434.RISK_000450"/>
<dbReference type="SMART" id="SM00347">
    <property type="entry name" value="HTH_MARR"/>
    <property type="match status" value="1"/>
</dbReference>
<proteinExistence type="predicted"/>
<dbReference type="InterPro" id="IPR036388">
    <property type="entry name" value="WH-like_DNA-bd_sf"/>
</dbReference>
<dbReference type="Pfam" id="PF01047">
    <property type="entry name" value="MarR"/>
    <property type="match status" value="1"/>
</dbReference>
<evidence type="ECO:0000256" key="1">
    <source>
        <dbReference type="ARBA" id="ARBA00023015"/>
    </source>
</evidence>
<dbReference type="PROSITE" id="PS01117">
    <property type="entry name" value="HTH_MARR_1"/>
    <property type="match status" value="1"/>
</dbReference>
<comment type="caution">
    <text evidence="5">The sequence shown here is derived from an EMBL/GenBank/DDBJ whole genome shotgun (WGS) entry which is preliminary data.</text>
</comment>
<dbReference type="PRINTS" id="PR00598">
    <property type="entry name" value="HTHMARR"/>
</dbReference>
<evidence type="ECO:0000259" key="4">
    <source>
        <dbReference type="SMART" id="SM00347"/>
    </source>
</evidence>
<evidence type="ECO:0000313" key="6">
    <source>
        <dbReference type="Proteomes" id="UP000036367"/>
    </source>
</evidence>
<dbReference type="Proteomes" id="UP000036367">
    <property type="component" value="Unassembled WGS sequence"/>
</dbReference>
<dbReference type="InterPro" id="IPR039422">
    <property type="entry name" value="MarR/SlyA-like"/>
</dbReference>
<dbReference type="Gene3D" id="1.10.10.10">
    <property type="entry name" value="Winged helix-like DNA-binding domain superfamily/Winged helix DNA-binding domain"/>
    <property type="match status" value="1"/>
</dbReference>
<accession>A0A0J1BLH4</accession>
<dbReference type="GO" id="GO:0003677">
    <property type="term" value="F:DNA binding"/>
    <property type="evidence" value="ECO:0007669"/>
    <property type="project" value="UniProtKB-KW"/>
</dbReference>
<keyword evidence="3" id="KW-0804">Transcription</keyword>
<name>A0A0J1BLH4_RHOIS</name>
<sequence>MNHVVEVASVVCERSIWGHQNNFNCLDVKVRAVVDDCPKDSLMTPSSLREELKKKGPFQSLEQEAMLGILRTSDLLENRLARLLRKYGLTPSQYNAMRIMRGEGEPMPCLEVADRMIQVAPAITRVVDQLLHRELVHKTQSSQDRRVFLVGVTEEGLALLRQLDEPIQNLHRELLGHVSAEDLQTLNRILHIARGSVSE</sequence>
<dbReference type="InterPro" id="IPR023187">
    <property type="entry name" value="Tscrpt_reg_MarR-type_CS"/>
</dbReference>
<dbReference type="EMBL" id="LECT01000006">
    <property type="protein sequence ID" value="KLU07372.1"/>
    <property type="molecule type" value="Genomic_DNA"/>
</dbReference>
<dbReference type="InterPro" id="IPR036390">
    <property type="entry name" value="WH_DNA-bd_sf"/>
</dbReference>
<dbReference type="GO" id="GO:0003700">
    <property type="term" value="F:DNA-binding transcription factor activity"/>
    <property type="evidence" value="ECO:0007669"/>
    <property type="project" value="InterPro"/>
</dbReference>
<keyword evidence="2" id="KW-0238">DNA-binding</keyword>
<keyword evidence="1" id="KW-0805">Transcription regulation</keyword>
<dbReference type="PANTHER" id="PTHR33164:SF101">
    <property type="entry name" value="TRANSCRIPTIONAL REPRESSOR MPRA"/>
    <property type="match status" value="1"/>
</dbReference>
<protein>
    <submittedName>
        <fullName evidence="5">Transcriptional regulator, MarR family</fullName>
    </submittedName>
</protein>
<dbReference type="SUPFAM" id="SSF46785">
    <property type="entry name" value="Winged helix' DNA-binding domain"/>
    <property type="match status" value="1"/>
</dbReference>
<feature type="domain" description="HTH marR-type" evidence="4">
    <location>
        <begin position="82"/>
        <end position="183"/>
    </location>
</feature>
<reference evidence="5" key="1">
    <citation type="submission" date="2015-05" db="EMBL/GenBank/DDBJ databases">
        <title>Permanent draft genome of Rhodopirellula islandicus K833.</title>
        <authorList>
            <person name="Kizina J."/>
            <person name="Richter M."/>
            <person name="Glockner F.O."/>
            <person name="Harder J."/>
        </authorList>
    </citation>
    <scope>NUCLEOTIDE SEQUENCE [LARGE SCALE GENOMIC DNA]</scope>
    <source>
        <strain evidence="5">K833</strain>
    </source>
</reference>
<evidence type="ECO:0000256" key="3">
    <source>
        <dbReference type="ARBA" id="ARBA00023163"/>
    </source>
</evidence>
<keyword evidence="6" id="KW-1185">Reference proteome</keyword>
<dbReference type="GO" id="GO:0006950">
    <property type="term" value="P:response to stress"/>
    <property type="evidence" value="ECO:0007669"/>
    <property type="project" value="TreeGrafter"/>
</dbReference>
<evidence type="ECO:0000256" key="2">
    <source>
        <dbReference type="ARBA" id="ARBA00023125"/>
    </source>
</evidence>